<feature type="compositionally biased region" description="Basic and acidic residues" evidence="2">
    <location>
        <begin position="314"/>
        <end position="326"/>
    </location>
</feature>
<keyword evidence="1" id="KW-0175">Coiled coil</keyword>
<sequence>MPMAEDCQTSAALVRPSTQVHTPTTGDEALIRPLQGCTTYKEALVRPPPMNMSQQLETDDCLCERCGHIMARVFAMAANKTDQAKQEIQNQFEAHNKRREQYYSRNYNQQFEDPRSNRTFKPPIAEKGRWVTLGSPNLKPIHQKVYKYGFNPNFNKMTKTRRRRWIRNQVVKQKEMQQGGISSQAPSEKNISVASSTQDDMECEETVPVKEDKNIYVGRYIPAQLAEGNYKPRSENVGPSLGPEYLKGEEKPIEEKELSLRPEYLRNDKKPVEEKEIKNEKPYETTRVYIGKKPKRKNQAKPEKLTEEAVSETAKSDLVETEKIEAVDTNIDAGEDLLEDEDDDGEKFSLSIGAIRKEEPT</sequence>
<dbReference type="AlphaFoldDB" id="A0A2N9GQG8"/>
<feature type="coiled-coil region" evidence="1">
    <location>
        <begin position="78"/>
        <end position="105"/>
    </location>
</feature>
<proteinExistence type="predicted"/>
<feature type="region of interest" description="Disordered" evidence="2">
    <location>
        <begin position="1"/>
        <end position="24"/>
    </location>
</feature>
<reference evidence="3" key="1">
    <citation type="submission" date="2018-02" db="EMBL/GenBank/DDBJ databases">
        <authorList>
            <person name="Cohen D.B."/>
            <person name="Kent A.D."/>
        </authorList>
    </citation>
    <scope>NUCLEOTIDE SEQUENCE</scope>
</reference>
<evidence type="ECO:0000256" key="1">
    <source>
        <dbReference type="SAM" id="Coils"/>
    </source>
</evidence>
<evidence type="ECO:0000256" key="2">
    <source>
        <dbReference type="SAM" id="MobiDB-lite"/>
    </source>
</evidence>
<accession>A0A2N9GQG8</accession>
<name>A0A2N9GQG8_FAGSY</name>
<protein>
    <submittedName>
        <fullName evidence="3">Uncharacterized protein</fullName>
    </submittedName>
</protein>
<feature type="compositionally biased region" description="Acidic residues" evidence="2">
    <location>
        <begin position="333"/>
        <end position="345"/>
    </location>
</feature>
<evidence type="ECO:0000313" key="3">
    <source>
        <dbReference type="EMBL" id="SPD01805.1"/>
    </source>
</evidence>
<organism evidence="3">
    <name type="scientific">Fagus sylvatica</name>
    <name type="common">Beechnut</name>
    <dbReference type="NCBI Taxonomy" id="28930"/>
    <lineage>
        <taxon>Eukaryota</taxon>
        <taxon>Viridiplantae</taxon>
        <taxon>Streptophyta</taxon>
        <taxon>Embryophyta</taxon>
        <taxon>Tracheophyta</taxon>
        <taxon>Spermatophyta</taxon>
        <taxon>Magnoliopsida</taxon>
        <taxon>eudicotyledons</taxon>
        <taxon>Gunneridae</taxon>
        <taxon>Pentapetalae</taxon>
        <taxon>rosids</taxon>
        <taxon>fabids</taxon>
        <taxon>Fagales</taxon>
        <taxon>Fagaceae</taxon>
        <taxon>Fagus</taxon>
    </lineage>
</organism>
<feature type="region of interest" description="Disordered" evidence="2">
    <location>
        <begin position="288"/>
        <end position="361"/>
    </location>
</feature>
<dbReference type="EMBL" id="OIVN01002225">
    <property type="protein sequence ID" value="SPD01805.1"/>
    <property type="molecule type" value="Genomic_DNA"/>
</dbReference>
<feature type="compositionally biased region" description="Basic residues" evidence="2">
    <location>
        <begin position="290"/>
        <end position="299"/>
    </location>
</feature>
<feature type="compositionally biased region" description="Polar residues" evidence="2">
    <location>
        <begin position="7"/>
        <end position="24"/>
    </location>
</feature>
<gene>
    <name evidence="3" type="ORF">FSB_LOCUS29687</name>
</gene>